<dbReference type="GO" id="GO:0005634">
    <property type="term" value="C:nucleus"/>
    <property type="evidence" value="ECO:0007669"/>
    <property type="project" value="UniProtKB-SubCell"/>
</dbReference>
<reference evidence="4 5" key="1">
    <citation type="submission" date="2013-11" db="EMBL/GenBank/DDBJ databases">
        <title>Genome sequencing of Stegodyphus mimosarum.</title>
        <authorList>
            <person name="Bechsgaard J."/>
        </authorList>
    </citation>
    <scope>NUCLEOTIDE SEQUENCE [LARGE SCALE GENOMIC DNA]</scope>
</reference>
<dbReference type="InterPro" id="IPR004875">
    <property type="entry name" value="DDE_SF_endonuclease_dom"/>
</dbReference>
<dbReference type="InterPro" id="IPR006600">
    <property type="entry name" value="HTH_CenpB_DNA-bd_dom"/>
</dbReference>
<keyword evidence="2" id="KW-0238">DNA-binding</keyword>
<proteinExistence type="predicted"/>
<dbReference type="PROSITE" id="PS51253">
    <property type="entry name" value="HTH_CENPB"/>
    <property type="match status" value="1"/>
</dbReference>
<dbReference type="AlphaFoldDB" id="A0A087UB68"/>
<dbReference type="OrthoDB" id="6434773at2759"/>
<name>A0A087UB68_STEMI</name>
<dbReference type="Pfam" id="PF03184">
    <property type="entry name" value="DDE_1"/>
    <property type="match status" value="1"/>
</dbReference>
<dbReference type="EMBL" id="KK119069">
    <property type="protein sequence ID" value="KFM74607.1"/>
    <property type="molecule type" value="Genomic_DNA"/>
</dbReference>
<dbReference type="Pfam" id="PF03221">
    <property type="entry name" value="HTH_Tnp_Tc5"/>
    <property type="match status" value="1"/>
</dbReference>
<gene>
    <name evidence="4" type="ORF">X975_15197</name>
</gene>
<feature type="domain" description="HTH CENPB-type" evidence="3">
    <location>
        <begin position="46"/>
        <end position="118"/>
    </location>
</feature>
<evidence type="ECO:0000313" key="5">
    <source>
        <dbReference type="Proteomes" id="UP000054359"/>
    </source>
</evidence>
<organism evidence="4 5">
    <name type="scientific">Stegodyphus mimosarum</name>
    <name type="common">African social velvet spider</name>
    <dbReference type="NCBI Taxonomy" id="407821"/>
    <lineage>
        <taxon>Eukaryota</taxon>
        <taxon>Metazoa</taxon>
        <taxon>Ecdysozoa</taxon>
        <taxon>Arthropoda</taxon>
        <taxon>Chelicerata</taxon>
        <taxon>Arachnida</taxon>
        <taxon>Araneae</taxon>
        <taxon>Araneomorphae</taxon>
        <taxon>Entelegynae</taxon>
        <taxon>Eresoidea</taxon>
        <taxon>Eresidae</taxon>
        <taxon>Stegodyphus</taxon>
    </lineage>
</organism>
<feature type="non-terminal residue" evidence="4">
    <location>
        <position position="743"/>
    </location>
</feature>
<sequence length="743" mass="85354">MDKGIPVSKLSEEYGIGKSTVYDISKKKKELFEFFEDSDTPLAMNNRKSVRYAKSDDHHKVMTEWVRHRRSEGVPLTGPMLMAQAKIFHKEMNLNTECTYSTSWLTKFKNRYGIRQLKISGEKASADTEAAEEFADEFIQLITSEQLSPEQIYSADETGIFLAICTMKYLGNLYRKGFNWCQRFQSETNNFSVRKCCRTGMHKCKLFVIGKYARPRAFKGIQRHLNSVGLLDDSKIDLTVDNCSAHTSLKVLVKDNVSLLFFSPNCMSIIQLMDMGIVHMLKCKYKVAFLKSMLNFMNKFNTIQEFLKYFIIKSAVWSIARSWKDVSPDTLKNAWHNLWPATIFHGEDDEDDSREFEGFRTSQTKGEIFQLLDYVKKCGEAIINEDDITEVFHCKDNAPIINQLTDGKICSMVLDPENTTSDSKESDKEEKIRRLKCSLMNVQDTHTVDHLKDLNVLYTLSLSQIPEFCKILNIAVLSETAIALFLSAILNLEQQISLATAVALIHHIVYPKIAGMKNSRIIFASILTFSEVYPKAVIDEVMIPSLKIESLDPTRYMSDSTLKGSVHIMYASKRCEHTAVVQFLTADNVSASGICHRIQNVYGMECMKHRSVFRWFRDFCSGRSSTDDRPQPGQAPVVISQERVADVECFMKMNQRTTALERVEEISMSIGSMNTILHERLRYRKVCAQWAPKHLTEEQKIHHMSVSMQHLMWYHKMGNQFFSKITATDETWCHHFDLQPPKA</sequence>
<dbReference type="Gene3D" id="1.25.40.480">
    <property type="match status" value="1"/>
</dbReference>
<dbReference type="InterPro" id="IPR009057">
    <property type="entry name" value="Homeodomain-like_sf"/>
</dbReference>
<dbReference type="Proteomes" id="UP000054359">
    <property type="component" value="Unassembled WGS sequence"/>
</dbReference>
<dbReference type="PANTHER" id="PTHR19303:SF16">
    <property type="entry name" value="JERKY PROTEIN HOMOLOG-LIKE"/>
    <property type="match status" value="1"/>
</dbReference>
<protein>
    <submittedName>
        <fullName evidence="4">Jerky protein</fullName>
    </submittedName>
</protein>
<dbReference type="InterPro" id="IPR050863">
    <property type="entry name" value="CenT-Element_Derived"/>
</dbReference>
<keyword evidence="5" id="KW-1185">Reference proteome</keyword>
<dbReference type="SMART" id="SM00674">
    <property type="entry name" value="CENPB"/>
    <property type="match status" value="1"/>
</dbReference>
<dbReference type="PANTHER" id="PTHR19303">
    <property type="entry name" value="TRANSPOSON"/>
    <property type="match status" value="1"/>
</dbReference>
<dbReference type="Gene3D" id="1.10.10.60">
    <property type="entry name" value="Homeodomain-like"/>
    <property type="match status" value="1"/>
</dbReference>
<evidence type="ECO:0000256" key="2">
    <source>
        <dbReference type="ARBA" id="ARBA00023125"/>
    </source>
</evidence>
<accession>A0A087UB68</accession>
<evidence type="ECO:0000313" key="4">
    <source>
        <dbReference type="EMBL" id="KFM74607.1"/>
    </source>
</evidence>
<dbReference type="SUPFAM" id="SSF46689">
    <property type="entry name" value="Homeodomain-like"/>
    <property type="match status" value="1"/>
</dbReference>
<comment type="subcellular location">
    <subcellularLocation>
        <location evidence="1">Nucleus</location>
    </subcellularLocation>
</comment>
<evidence type="ECO:0000256" key="1">
    <source>
        <dbReference type="ARBA" id="ARBA00004123"/>
    </source>
</evidence>
<evidence type="ECO:0000259" key="3">
    <source>
        <dbReference type="PROSITE" id="PS51253"/>
    </source>
</evidence>
<dbReference type="STRING" id="407821.A0A087UB68"/>
<dbReference type="GO" id="GO:0003677">
    <property type="term" value="F:DNA binding"/>
    <property type="evidence" value="ECO:0007669"/>
    <property type="project" value="UniProtKB-KW"/>
</dbReference>